<dbReference type="OrthoDB" id="4436136at2759"/>
<gene>
    <name evidence="1" type="ORF">K402DRAFT_426004</name>
</gene>
<dbReference type="AlphaFoldDB" id="A0A6G1GIQ5"/>
<proteinExistence type="predicted"/>
<evidence type="ECO:0000313" key="2">
    <source>
        <dbReference type="Proteomes" id="UP000800041"/>
    </source>
</evidence>
<accession>A0A6G1GIQ5</accession>
<organism evidence="1 2">
    <name type="scientific">Aulographum hederae CBS 113979</name>
    <dbReference type="NCBI Taxonomy" id="1176131"/>
    <lineage>
        <taxon>Eukaryota</taxon>
        <taxon>Fungi</taxon>
        <taxon>Dikarya</taxon>
        <taxon>Ascomycota</taxon>
        <taxon>Pezizomycotina</taxon>
        <taxon>Dothideomycetes</taxon>
        <taxon>Pleosporomycetidae</taxon>
        <taxon>Aulographales</taxon>
        <taxon>Aulographaceae</taxon>
    </lineage>
</organism>
<evidence type="ECO:0000313" key="1">
    <source>
        <dbReference type="EMBL" id="KAF1980710.1"/>
    </source>
</evidence>
<name>A0A6G1GIQ5_9PEZI</name>
<dbReference type="EMBL" id="ML977226">
    <property type="protein sequence ID" value="KAF1980710.1"/>
    <property type="molecule type" value="Genomic_DNA"/>
</dbReference>
<keyword evidence="2" id="KW-1185">Reference proteome</keyword>
<sequence>MGQPSSVPSIPRIDTPEQLQQRYTAIVGGYGLSPEESSWFNSVFNLFCVDSEDCNWTLSDATAYFTAIFSREMQQILAPMIPTLYTCLLRLGSVPYQHQPPPQLTRDALRYAVVVLLRRDDHHQSSLTDHDEDSTDQAQQRLDDRFRKLIFRSLAEAIKPQAEITTESVLQSTLEVDDDVFRAVSLVSRHNHRWHSNPKIVTRGPDLPPQLYFQVSGLDIESSIWSHDIWALLRLLLACQLSVAGLGPECFTNYRDDLEEATNCVFQSFVHDQDSTSGISWDSFNRRISLMPNILRGLNRLLAPLIKPPSTQAAPLESQPTDERRSAFINGINSRREPATPPLGRILNLARLSQLCMFLPDTVPIMTVSLLHSVESQSLSLDTIGKNITQDREPLLLLVYGYNNQVGVHSDTIIGFGAFLSRPDGKPCEDPNNPFQFLPVNRVSESALDTGNSSSNHTAWAYSNHSVRIQIHAQDKHFLDAHLDLHEKTRSGAFKIGNKTQLRFDIDIVELYTFGSEFPPRQFSTDEYSSGGLFPEDPFSS</sequence>
<evidence type="ECO:0008006" key="3">
    <source>
        <dbReference type="Google" id="ProtNLM"/>
    </source>
</evidence>
<reference evidence="1" key="1">
    <citation type="journal article" date="2020" name="Stud. Mycol.">
        <title>101 Dothideomycetes genomes: a test case for predicting lifestyles and emergence of pathogens.</title>
        <authorList>
            <person name="Haridas S."/>
            <person name="Albert R."/>
            <person name="Binder M."/>
            <person name="Bloem J."/>
            <person name="Labutti K."/>
            <person name="Salamov A."/>
            <person name="Andreopoulos B."/>
            <person name="Baker S."/>
            <person name="Barry K."/>
            <person name="Bills G."/>
            <person name="Bluhm B."/>
            <person name="Cannon C."/>
            <person name="Castanera R."/>
            <person name="Culley D."/>
            <person name="Daum C."/>
            <person name="Ezra D."/>
            <person name="Gonzalez J."/>
            <person name="Henrissat B."/>
            <person name="Kuo A."/>
            <person name="Liang C."/>
            <person name="Lipzen A."/>
            <person name="Lutzoni F."/>
            <person name="Magnuson J."/>
            <person name="Mondo S."/>
            <person name="Nolan M."/>
            <person name="Ohm R."/>
            <person name="Pangilinan J."/>
            <person name="Park H.-J."/>
            <person name="Ramirez L."/>
            <person name="Alfaro M."/>
            <person name="Sun H."/>
            <person name="Tritt A."/>
            <person name="Yoshinaga Y."/>
            <person name="Zwiers L.-H."/>
            <person name="Turgeon B."/>
            <person name="Goodwin S."/>
            <person name="Spatafora J."/>
            <person name="Crous P."/>
            <person name="Grigoriev I."/>
        </authorList>
    </citation>
    <scope>NUCLEOTIDE SEQUENCE</scope>
    <source>
        <strain evidence="1">CBS 113979</strain>
    </source>
</reference>
<protein>
    <recommendedName>
        <fullName evidence="3">TLDc domain-containing protein</fullName>
    </recommendedName>
</protein>
<dbReference type="Proteomes" id="UP000800041">
    <property type="component" value="Unassembled WGS sequence"/>
</dbReference>